<organism evidence="2">
    <name type="scientific">Coccidioides posadasii (strain RMSCC 757 / Silveira)</name>
    <name type="common">Valley fever fungus</name>
    <dbReference type="NCBI Taxonomy" id="443226"/>
    <lineage>
        <taxon>Eukaryota</taxon>
        <taxon>Fungi</taxon>
        <taxon>Dikarya</taxon>
        <taxon>Ascomycota</taxon>
        <taxon>Pezizomycotina</taxon>
        <taxon>Eurotiomycetes</taxon>
        <taxon>Eurotiomycetidae</taxon>
        <taxon>Onygenales</taxon>
        <taxon>Onygenaceae</taxon>
        <taxon>Coccidioides</taxon>
    </lineage>
</organism>
<reference evidence="2" key="1">
    <citation type="journal article" date="2010" name="Genome Res.">
        <title>Population genomic sequencing of Coccidioides fungi reveals recent hybridization and transposon control.</title>
        <authorList>
            <person name="Neafsey D.E."/>
            <person name="Barker B.M."/>
            <person name="Sharpton T.J."/>
            <person name="Stajich J.E."/>
            <person name="Park D.J."/>
            <person name="Whiston E."/>
            <person name="Hung C.-Y."/>
            <person name="McMahan C."/>
            <person name="White J."/>
            <person name="Sykes S."/>
            <person name="Heiman D."/>
            <person name="Young S."/>
            <person name="Zeng Q."/>
            <person name="Abouelleil A."/>
            <person name="Aftuck L."/>
            <person name="Bessette D."/>
            <person name="Brown A."/>
            <person name="FitzGerald M."/>
            <person name="Lui A."/>
            <person name="Macdonald J.P."/>
            <person name="Priest M."/>
            <person name="Orbach M.J."/>
            <person name="Galgiani J.N."/>
            <person name="Kirkland T.N."/>
            <person name="Cole G.T."/>
            <person name="Birren B.W."/>
            <person name="Henn M.R."/>
            <person name="Taylor J.W."/>
            <person name="Rounsley S.D."/>
        </authorList>
    </citation>
    <scope>NUCLEOTIDE SEQUENCE [LARGE SCALE GENOMIC DNA]</scope>
    <source>
        <strain evidence="2">RMSCC 757 / Silveira</strain>
    </source>
</reference>
<protein>
    <submittedName>
        <fullName evidence="1">Uncharacterized protein</fullName>
    </submittedName>
</protein>
<dbReference type="AlphaFoldDB" id="E9DH33"/>
<name>E9DH33_COCPS</name>
<evidence type="ECO:0000313" key="2">
    <source>
        <dbReference type="Proteomes" id="UP000002497"/>
    </source>
</evidence>
<accession>E9DH33</accession>
<reference evidence="2" key="2">
    <citation type="submission" date="2010-03" db="EMBL/GenBank/DDBJ databases">
        <title>The genome sequence of Coccidioides posadasii strain Silveira.</title>
        <authorList>
            <consortium name="The Broad Institute Genome Sequencing Center for Infectious Disease"/>
            <person name="Neafsey D."/>
            <person name="Orbach M."/>
            <person name="Henn M.R."/>
            <person name="Cole G.T."/>
            <person name="Galgiani J."/>
            <person name="Gardner M.J."/>
            <person name="Kirkland T.N."/>
            <person name="Taylor J.W."/>
            <person name="Young S.K."/>
            <person name="Zeng Q."/>
            <person name="Koehrsen M."/>
            <person name="Alvarado L."/>
            <person name="Berlin A."/>
            <person name="Borenstein D."/>
            <person name="Chapman S.B."/>
            <person name="Chen Z."/>
            <person name="Engels R."/>
            <person name="Freedman E."/>
            <person name="Gellesch M."/>
            <person name="Goldberg J."/>
            <person name="Griggs A."/>
            <person name="Gujja S."/>
            <person name="Heilman E."/>
            <person name="Heiman D."/>
            <person name="Howarth C."/>
            <person name="Jen D."/>
            <person name="Larson L."/>
            <person name="Mehta T."/>
            <person name="Neiman D."/>
            <person name="Park D."/>
            <person name="Pearson M."/>
            <person name="Richards J."/>
            <person name="Roberts A."/>
            <person name="Saif S."/>
            <person name="Shea T."/>
            <person name="Shenoy N."/>
            <person name="Sisk P."/>
            <person name="Stolte C."/>
            <person name="Sykes S."/>
            <person name="Walk T."/>
            <person name="White J."/>
            <person name="Yandava C."/>
            <person name="Haas B."/>
            <person name="Nusbaum C."/>
            <person name="Birren B."/>
        </authorList>
    </citation>
    <scope>NUCLEOTIDE SEQUENCE [LARGE SCALE GENOMIC DNA]</scope>
    <source>
        <strain evidence="2">RMSCC 757 / Silveira</strain>
    </source>
</reference>
<dbReference type="EMBL" id="GL636507">
    <property type="protein sequence ID" value="EFW14255.1"/>
    <property type="molecule type" value="Genomic_DNA"/>
</dbReference>
<dbReference type="VEuPathDB" id="FungiDB:D8B26_007023"/>
<evidence type="ECO:0000313" key="1">
    <source>
        <dbReference type="EMBL" id="EFW14255.1"/>
    </source>
</evidence>
<gene>
    <name evidence="1" type="ORF">CPSG_09105</name>
</gene>
<dbReference type="Proteomes" id="UP000002497">
    <property type="component" value="Unassembled WGS sequence"/>
</dbReference>
<dbReference type="HOGENOM" id="CLU_1875250_0_0_1"/>
<keyword evidence="2" id="KW-1185">Reference proteome</keyword>
<dbReference type="OrthoDB" id="2787676at2759"/>
<dbReference type="VEuPathDB" id="FungiDB:CPSG_09105"/>
<proteinExistence type="predicted"/>
<sequence length="136" mass="14961">MGKGGVRPCMLRGAPDVMRSITGECRWDHRAQSTSIINKLLSSSLFLLREQKALKSAVGKAVEGQAWRKFTNPTAGGGTALPKGQAEQERLGVRWDYDGEVTEGDEVYHKFQMQPNAGKSRLLSKDGEKVMVEPTL</sequence>